<dbReference type="EMBL" id="KJ361971">
    <property type="protein sequence ID" value="AHJ86104.1"/>
    <property type="molecule type" value="Genomic_DNA"/>
</dbReference>
<sequence>MMLRTWRLLQMVLLAAYCYYVFANCSISTTTAPVEWKSPNRQIPKNITCANYSGTVGGNVTFQGLKNKTEDFLSWLLGSGYKSICSFFPQLPGDSNEQHYRYEVTNLTYNCTYDRLTLLNLTTENSRNYYFRREDVNSTFYYSCYNLTVS</sequence>
<evidence type="ECO:0000313" key="1">
    <source>
        <dbReference type="EMBL" id="AHJ86104.1"/>
    </source>
</evidence>
<dbReference type="Proteomes" id="UP000169234">
    <property type="component" value="Genome"/>
</dbReference>
<keyword evidence="1" id="KW-0946">Virion</keyword>
<protein>
    <submittedName>
        <fullName evidence="1">Envelope glycoprotein UL4</fullName>
    </submittedName>
</protein>
<organism evidence="1 2">
    <name type="scientific">Human cytomegalovirus</name>
    <name type="common">HHV-5</name>
    <name type="synonym">Human herpesvirus 5</name>
    <dbReference type="NCBI Taxonomy" id="10359"/>
    <lineage>
        <taxon>Viruses</taxon>
        <taxon>Duplodnaviria</taxon>
        <taxon>Heunggongvirae</taxon>
        <taxon>Peploviricota</taxon>
        <taxon>Herviviricetes</taxon>
        <taxon>Herpesvirales</taxon>
        <taxon>Orthoherpesviridae</taxon>
        <taxon>Betaherpesvirinae</taxon>
        <taxon>Cytomegalovirus</taxon>
        <taxon>Cytomegalovirus humanbeta5</taxon>
    </lineage>
</organism>
<proteinExistence type="predicted"/>
<dbReference type="GO" id="GO:0019031">
    <property type="term" value="C:viral envelope"/>
    <property type="evidence" value="ECO:0007669"/>
    <property type="project" value="UniProtKB-KW"/>
</dbReference>
<keyword evidence="1" id="KW-0261">Viral envelope protein</keyword>
<organismHost>
    <name type="scientific">Homo sapiens</name>
    <name type="common">Human</name>
    <dbReference type="NCBI Taxonomy" id="9606"/>
</organismHost>
<name>A0A0A0PK86_HCMV</name>
<evidence type="ECO:0000313" key="2">
    <source>
        <dbReference type="Proteomes" id="UP000169234"/>
    </source>
</evidence>
<gene>
    <name evidence="1" type="primary">UL4</name>
</gene>
<accession>A0A0A0PK86</accession>
<reference evidence="1 2" key="1">
    <citation type="submission" date="2014-01" db="EMBL/GenBank/DDBJ databases">
        <title>Diversity of human cytomegalovirus.</title>
        <authorList>
            <person name="Wilkie G.S."/>
            <person name="Zavattoni M."/>
            <person name="Davison A.J."/>
        </authorList>
    </citation>
    <scope>NUCLEOTIDE SEQUENCE [LARGE SCALE GENOMIC DNA]</scope>
    <source>
        <strain evidence="1">UKNEQAS1</strain>
    </source>
</reference>